<feature type="compositionally biased region" description="Low complexity" evidence="1">
    <location>
        <begin position="323"/>
        <end position="335"/>
    </location>
</feature>
<dbReference type="Proteomes" id="UP000054565">
    <property type="component" value="Unassembled WGS sequence"/>
</dbReference>
<feature type="region of interest" description="Disordered" evidence="1">
    <location>
        <begin position="609"/>
        <end position="639"/>
    </location>
</feature>
<feature type="region of interest" description="Disordered" evidence="1">
    <location>
        <begin position="675"/>
        <end position="926"/>
    </location>
</feature>
<feature type="compositionally biased region" description="Polar residues" evidence="1">
    <location>
        <begin position="253"/>
        <end position="266"/>
    </location>
</feature>
<feature type="compositionally biased region" description="Basic and acidic residues" evidence="1">
    <location>
        <begin position="1"/>
        <end position="14"/>
    </location>
</feature>
<name>A0A0J6Y8D6_COCIT</name>
<reference evidence="3" key="1">
    <citation type="journal article" date="2010" name="Genome Res.">
        <title>Population genomic sequencing of Coccidioides fungi reveals recent hybridization and transposon control.</title>
        <authorList>
            <person name="Neafsey D.E."/>
            <person name="Barker B.M."/>
            <person name="Sharpton T.J."/>
            <person name="Stajich J.E."/>
            <person name="Park D.J."/>
            <person name="Whiston E."/>
            <person name="Hung C.-Y."/>
            <person name="McMahan C."/>
            <person name="White J."/>
            <person name="Sykes S."/>
            <person name="Heiman D."/>
            <person name="Young S."/>
            <person name="Zeng Q."/>
            <person name="Abouelleil A."/>
            <person name="Aftuck L."/>
            <person name="Bessette D."/>
            <person name="Brown A."/>
            <person name="FitzGerald M."/>
            <person name="Lui A."/>
            <person name="Macdonald J.P."/>
            <person name="Priest M."/>
            <person name="Orbach M.J."/>
            <person name="Galgiani J.N."/>
            <person name="Kirkland T.N."/>
            <person name="Cole G.T."/>
            <person name="Birren B.W."/>
            <person name="Henn M.R."/>
            <person name="Taylor J.W."/>
            <person name="Rounsley S.D."/>
        </authorList>
    </citation>
    <scope>NUCLEOTIDE SEQUENCE [LARGE SCALE GENOMIC DNA]</scope>
    <source>
        <strain evidence="3">RMSCC 2394</strain>
    </source>
</reference>
<feature type="compositionally biased region" description="Low complexity" evidence="1">
    <location>
        <begin position="29"/>
        <end position="46"/>
    </location>
</feature>
<feature type="region of interest" description="Disordered" evidence="1">
    <location>
        <begin position="1"/>
        <end position="162"/>
    </location>
</feature>
<protein>
    <submittedName>
        <fullName evidence="2">Uncharacterized protein</fullName>
    </submittedName>
</protein>
<accession>A0A0J6Y8D6</accession>
<evidence type="ECO:0000313" key="3">
    <source>
        <dbReference type="Proteomes" id="UP000054565"/>
    </source>
</evidence>
<evidence type="ECO:0000256" key="1">
    <source>
        <dbReference type="SAM" id="MobiDB-lite"/>
    </source>
</evidence>
<gene>
    <name evidence="2" type="ORF">CIRG_02996</name>
</gene>
<feature type="compositionally biased region" description="Low complexity" evidence="1">
    <location>
        <begin position="71"/>
        <end position="80"/>
    </location>
</feature>
<feature type="compositionally biased region" description="Basic and acidic residues" evidence="1">
    <location>
        <begin position="610"/>
        <end position="623"/>
    </location>
</feature>
<feature type="compositionally biased region" description="Low complexity" evidence="1">
    <location>
        <begin position="902"/>
        <end position="919"/>
    </location>
</feature>
<dbReference type="OrthoDB" id="4188028at2759"/>
<dbReference type="STRING" id="404692.A0A0J6Y8D6"/>
<feature type="compositionally biased region" description="Polar residues" evidence="1">
    <location>
        <begin position="229"/>
        <end position="238"/>
    </location>
</feature>
<feature type="compositionally biased region" description="Pro residues" evidence="1">
    <location>
        <begin position="885"/>
        <end position="901"/>
    </location>
</feature>
<evidence type="ECO:0000313" key="2">
    <source>
        <dbReference type="EMBL" id="KMP03304.1"/>
    </source>
</evidence>
<dbReference type="AlphaFoldDB" id="A0A0J6Y8D6"/>
<feature type="region of interest" description="Disordered" evidence="1">
    <location>
        <begin position="303"/>
        <end position="339"/>
    </location>
</feature>
<proteinExistence type="predicted"/>
<feature type="compositionally biased region" description="Acidic residues" evidence="1">
    <location>
        <begin position="571"/>
        <end position="583"/>
    </location>
</feature>
<feature type="compositionally biased region" description="Polar residues" evidence="1">
    <location>
        <begin position="47"/>
        <end position="60"/>
    </location>
</feature>
<feature type="compositionally biased region" description="Pro residues" evidence="1">
    <location>
        <begin position="742"/>
        <end position="756"/>
    </location>
</feature>
<feature type="compositionally biased region" description="Basic residues" evidence="1">
    <location>
        <begin position="307"/>
        <end position="322"/>
    </location>
</feature>
<sequence>MAGVKRKLEDEHEPNGTSQEPADVSPVKTTTQQMQTTSPSSSPVTPEKNTSAKPAQQSNGRPGGLEANGDGSSPGSSQPQTPARKKRRTQEEILLAEQFARAQVPRSTRQSARILSKRRATDPSPNVGNAAEQLPKAASMEPNLPPLTSFDHSHESLPGEPAIPEIVSHGFASLRGHWLEANAGFSADIKSNGVDSYGFPRTRQPGDRETKVPEVSQSIKSPKREQSDENQVLETASHGNEEAEPPRSVPALTLSTDLPTGQSTDIETPAGNEVSRSAMSMSPLATQSEAADLSASTVPVITTRARGGGRPRGKGKGRKAATGRKAAGAGKAGPKLHLYDRNLSPSASAAVKKLRDRQKELHHAFRRVASAQRAALVVLANRSEACLVKDPKAHMETPLYQEVLDDLQERLGRKKAIINREYELKVECEKNTLEAYDHWIKSAFKEKVESVRDEHILAAQGSFLQYLDQCRQEGDEDHTETEESDVEYSKVNRRVAHQSVRGFDSSHIRNPSGAALYERADSGWDDFVQRARIGGDIFALLKDMNEEAKRDKEEQKRRREEAKKKNKEAVAEDDENTEDEAAEGDSNRPRFSDPRFQRLMSALADACELAEGRSATKDERKEGEEEEEEAEMTTKPESANALNALAEIALKSSTEVSSVDTGHRAVDAQLPTSATAGHISAEHPGVPTERTSQLPPQPYMGPQYSEQLPPRAMHRAILPQPMPTQALPAPPEHQPYYAPQYQVPPPPQQPQQPPAGAPSRSYPALPRPLLPAARPAPQGLPPIREQLSEQLRLPDPFSSAPQHLPAPPGLRYPAGPAHAPPPAGHQTHRPSQSGPYPPPLLPQYMPGPPVGYAHAPPPPPLPPPGPYHQHSMYPTQYYSPYHPHSAPPPPRPHQALPPQPLHPSQAPQGPHGQHGLHQGLPPPPRY</sequence>
<feature type="compositionally biased region" description="Pro residues" evidence="1">
    <location>
        <begin position="835"/>
        <end position="866"/>
    </location>
</feature>
<feature type="region of interest" description="Disordered" evidence="1">
    <location>
        <begin position="189"/>
        <end position="274"/>
    </location>
</feature>
<feature type="compositionally biased region" description="Basic and acidic residues" evidence="1">
    <location>
        <begin position="547"/>
        <end position="570"/>
    </location>
</feature>
<organism evidence="2 3">
    <name type="scientific">Coccidioides immitis RMSCC 2394</name>
    <dbReference type="NCBI Taxonomy" id="404692"/>
    <lineage>
        <taxon>Eukaryota</taxon>
        <taxon>Fungi</taxon>
        <taxon>Dikarya</taxon>
        <taxon>Ascomycota</taxon>
        <taxon>Pezizomycotina</taxon>
        <taxon>Eurotiomycetes</taxon>
        <taxon>Eurotiomycetidae</taxon>
        <taxon>Onygenales</taxon>
        <taxon>Onygenaceae</taxon>
        <taxon>Coccidioides</taxon>
    </lineage>
</organism>
<dbReference type="EMBL" id="DS028094">
    <property type="protein sequence ID" value="KMP03304.1"/>
    <property type="molecule type" value="Genomic_DNA"/>
</dbReference>
<feature type="region of interest" description="Disordered" evidence="1">
    <location>
        <begin position="547"/>
        <end position="593"/>
    </location>
</feature>